<accession>A0ABT8ZLS0</accession>
<protein>
    <submittedName>
        <fullName evidence="2">DUF3325 family protein</fullName>
    </submittedName>
</protein>
<reference evidence="2" key="1">
    <citation type="submission" date="2023-07" db="EMBL/GenBank/DDBJ databases">
        <title>Bacterial whole genome sequence for Sphingobium sp. HBC34.</title>
        <authorList>
            <person name="Le V."/>
            <person name="Ko S.-R."/>
            <person name="Ahn C.-Y."/>
            <person name="Oh H.-M."/>
        </authorList>
    </citation>
    <scope>NUCLEOTIDE SEQUENCE</scope>
    <source>
        <strain evidence="2">HBC34</strain>
    </source>
</reference>
<evidence type="ECO:0000256" key="1">
    <source>
        <dbReference type="SAM" id="Phobius"/>
    </source>
</evidence>
<keyword evidence="3" id="KW-1185">Reference proteome</keyword>
<evidence type="ECO:0000313" key="3">
    <source>
        <dbReference type="Proteomes" id="UP001176471"/>
    </source>
</evidence>
<dbReference type="Proteomes" id="UP001176471">
    <property type="component" value="Unassembled WGS sequence"/>
</dbReference>
<dbReference type="Pfam" id="PF11804">
    <property type="entry name" value="DUF3325"/>
    <property type="match status" value="1"/>
</dbReference>
<evidence type="ECO:0000313" key="2">
    <source>
        <dbReference type="EMBL" id="MDO7835475.1"/>
    </source>
</evidence>
<feature type="transmembrane region" description="Helical" evidence="1">
    <location>
        <begin position="87"/>
        <end position="106"/>
    </location>
</feature>
<gene>
    <name evidence="2" type="ORF">Q4610_10525</name>
</gene>
<dbReference type="EMBL" id="JAUQOM010000004">
    <property type="protein sequence ID" value="MDO7835475.1"/>
    <property type="molecule type" value="Genomic_DNA"/>
</dbReference>
<feature type="transmembrane region" description="Helical" evidence="1">
    <location>
        <begin position="35"/>
        <end position="54"/>
    </location>
</feature>
<keyword evidence="1" id="KW-0472">Membrane</keyword>
<sequence length="108" mass="11467">MMVTAGLLYLALFALAAHMQRHRPALLGPWQKHPRIRHLAMAGWLLLGLSLLSLGRSPDAGMALVAWVGLLALLGGGVMLGMTYRPVVPRVGVPVAMMLILLGLIAPG</sequence>
<proteinExistence type="predicted"/>
<feature type="transmembrane region" description="Helical" evidence="1">
    <location>
        <begin position="61"/>
        <end position="81"/>
    </location>
</feature>
<dbReference type="RefSeq" id="WP_304535903.1">
    <property type="nucleotide sequence ID" value="NZ_JAUQOM010000004.1"/>
</dbReference>
<dbReference type="InterPro" id="IPR021762">
    <property type="entry name" value="DUF3325"/>
</dbReference>
<keyword evidence="1" id="KW-0812">Transmembrane</keyword>
<organism evidence="2 3">
    <name type="scientific">Sphingobium cyanobacteriorum</name>
    <dbReference type="NCBI Taxonomy" id="3063954"/>
    <lineage>
        <taxon>Bacteria</taxon>
        <taxon>Pseudomonadati</taxon>
        <taxon>Pseudomonadota</taxon>
        <taxon>Alphaproteobacteria</taxon>
        <taxon>Sphingomonadales</taxon>
        <taxon>Sphingomonadaceae</taxon>
        <taxon>Sphingobium</taxon>
    </lineage>
</organism>
<keyword evidence="1" id="KW-1133">Transmembrane helix</keyword>
<name>A0ABT8ZLS0_9SPHN</name>
<comment type="caution">
    <text evidence="2">The sequence shown here is derived from an EMBL/GenBank/DDBJ whole genome shotgun (WGS) entry which is preliminary data.</text>
</comment>